<feature type="binding site" evidence="9">
    <location>
        <position position="210"/>
    </location>
    <ligand>
        <name>substrate</name>
    </ligand>
</feature>
<dbReference type="PANTHER" id="PTHR43750">
    <property type="entry name" value="UDP-GLUCOSE 6-DEHYDROGENASE TUAD"/>
    <property type="match status" value="1"/>
</dbReference>
<organism evidence="12 13">
    <name type="scientific">Halochromatium glycolicum</name>
    <dbReference type="NCBI Taxonomy" id="85075"/>
    <lineage>
        <taxon>Bacteria</taxon>
        <taxon>Pseudomonadati</taxon>
        <taxon>Pseudomonadota</taxon>
        <taxon>Gammaproteobacteria</taxon>
        <taxon>Chromatiales</taxon>
        <taxon>Chromatiaceae</taxon>
        <taxon>Halochromatium</taxon>
    </lineage>
</organism>
<dbReference type="AlphaFoldDB" id="A0AAJ0U8D3"/>
<dbReference type="NCBIfam" id="TIGR03026">
    <property type="entry name" value="NDP-sugDHase"/>
    <property type="match status" value="1"/>
</dbReference>
<feature type="binding site" evidence="9">
    <location>
        <begin position="158"/>
        <end position="161"/>
    </location>
    <ligand>
        <name>substrate</name>
    </ligand>
</feature>
<keyword evidence="4 7" id="KW-0560">Oxidoreductase</keyword>
<feature type="domain" description="UDP-glucose/GDP-mannose dehydrogenase C-terminal" evidence="11">
    <location>
        <begin position="317"/>
        <end position="426"/>
    </location>
</feature>
<feature type="binding site" evidence="10">
    <location>
        <position position="124"/>
    </location>
    <ligand>
        <name>NAD(+)</name>
        <dbReference type="ChEBI" id="CHEBI:57540"/>
    </ligand>
</feature>
<keyword evidence="5 7" id="KW-0520">NAD</keyword>
<dbReference type="GO" id="GO:0000271">
    <property type="term" value="P:polysaccharide biosynthetic process"/>
    <property type="evidence" value="ECO:0007669"/>
    <property type="project" value="InterPro"/>
</dbReference>
<feature type="binding site" evidence="9">
    <location>
        <position position="265"/>
    </location>
    <ligand>
        <name>substrate</name>
    </ligand>
</feature>
<sequence length="438" mass="47720">MNIAIFGLGYVGAVSAACLARDGHAVLGVDVDPNKLELLRSGRSPIVEEGIQELTAQMVSEGRLQVTDAVEAAIAASALSFVCVGTPSQPNGSQDLRAIEHVAEQIGAALRGQDHYHVVVIRSTVRPGTVLERVKPVLEEQSGKRLGEGFGLAFQPEFLREGTSIRDYDNPPFTVVGADSERTLAVVRALFEHLPGEFLGTDIGTAEMLKYACNAFHALKIVFANEIGRLSQSLNVDSREVMRLVTRDRQLNISPAYLRPGFAFGGSCLPKDLRALLYMAKEEDVDLPMLDGVVRSNQQQVDHAVDFILQQGRRRIGMIGLSFKSGTDDLRESPLVTLAERLIGKGMELRIHDPNVQLARLIGANRRYIEDKLPHIGRLLSDDCAALIQDSELIIVGLSDAHLSEQVINAAQPSQTVLDLVGMTGRDRLAAAYRGICW</sequence>
<comment type="caution">
    <text evidence="12">The sequence shown here is derived from an EMBL/GenBank/DDBJ whole genome shotgun (WGS) entry which is preliminary data.</text>
</comment>
<evidence type="ECO:0000256" key="4">
    <source>
        <dbReference type="ARBA" id="ARBA00023002"/>
    </source>
</evidence>
<evidence type="ECO:0000313" key="13">
    <source>
        <dbReference type="Proteomes" id="UP001296776"/>
    </source>
</evidence>
<dbReference type="SMART" id="SM00984">
    <property type="entry name" value="UDPG_MGDP_dh_C"/>
    <property type="match status" value="1"/>
</dbReference>
<dbReference type="SUPFAM" id="SSF51735">
    <property type="entry name" value="NAD(P)-binding Rossmann-fold domains"/>
    <property type="match status" value="1"/>
</dbReference>
<dbReference type="PANTHER" id="PTHR43750:SF1">
    <property type="entry name" value="GDP-MANNOSE 6-DEHYDROGENASE"/>
    <property type="match status" value="1"/>
</dbReference>
<dbReference type="GO" id="GO:0051287">
    <property type="term" value="F:NAD binding"/>
    <property type="evidence" value="ECO:0007669"/>
    <property type="project" value="InterPro"/>
</dbReference>
<dbReference type="EMBL" id="NRSJ01000047">
    <property type="protein sequence ID" value="MBK1706660.1"/>
    <property type="molecule type" value="Genomic_DNA"/>
</dbReference>
<feature type="binding site" evidence="10">
    <location>
        <position position="161"/>
    </location>
    <ligand>
        <name>NAD(+)</name>
        <dbReference type="ChEBI" id="CHEBI:57540"/>
    </ligand>
</feature>
<dbReference type="Gene3D" id="3.40.50.720">
    <property type="entry name" value="NAD(P)-binding Rossmann-like Domain"/>
    <property type="match status" value="2"/>
</dbReference>
<feature type="active site" description="Nucleophile" evidence="8">
    <location>
        <position position="268"/>
    </location>
</feature>
<evidence type="ECO:0000256" key="3">
    <source>
        <dbReference type="ARBA" id="ARBA00012954"/>
    </source>
</evidence>
<evidence type="ECO:0000256" key="10">
    <source>
        <dbReference type="PIRSR" id="PIRSR500134-3"/>
    </source>
</evidence>
<dbReference type="GO" id="GO:0003979">
    <property type="term" value="F:UDP-glucose 6-dehydrogenase activity"/>
    <property type="evidence" value="ECO:0007669"/>
    <property type="project" value="UniProtKB-EC"/>
</dbReference>
<reference evidence="12" key="2">
    <citation type="journal article" date="2020" name="Microorganisms">
        <title>Osmotic Adaptation and Compatible Solute Biosynthesis of Phototrophic Bacteria as Revealed from Genome Analyses.</title>
        <authorList>
            <person name="Imhoff J.F."/>
            <person name="Rahn T."/>
            <person name="Kunzel S."/>
            <person name="Keller A."/>
            <person name="Neulinger S.C."/>
        </authorList>
    </citation>
    <scope>NUCLEOTIDE SEQUENCE</scope>
    <source>
        <strain evidence="12">DSM 11080</strain>
    </source>
</reference>
<dbReference type="Pfam" id="PF00984">
    <property type="entry name" value="UDPG_MGDP_dh"/>
    <property type="match status" value="1"/>
</dbReference>
<evidence type="ECO:0000256" key="8">
    <source>
        <dbReference type="PIRSR" id="PIRSR500134-1"/>
    </source>
</evidence>
<feature type="binding site" evidence="10">
    <location>
        <position position="35"/>
    </location>
    <ligand>
        <name>NAD(+)</name>
        <dbReference type="ChEBI" id="CHEBI:57540"/>
    </ligand>
</feature>
<dbReference type="InterPro" id="IPR014026">
    <property type="entry name" value="UDP-Glc/GDP-Man_DH_dimer"/>
</dbReference>
<dbReference type="Proteomes" id="UP001296776">
    <property type="component" value="Unassembled WGS sequence"/>
</dbReference>
<dbReference type="InterPro" id="IPR014027">
    <property type="entry name" value="UDP-Glc/GDP-Man_DH_C"/>
</dbReference>
<dbReference type="PIRSF" id="PIRSF000124">
    <property type="entry name" value="UDPglc_GDPman_dh"/>
    <property type="match status" value="1"/>
</dbReference>
<evidence type="ECO:0000256" key="1">
    <source>
        <dbReference type="ARBA" id="ARBA00004701"/>
    </source>
</evidence>
<dbReference type="InterPro" id="IPR028357">
    <property type="entry name" value="UDPglc_DH_bac"/>
</dbReference>
<dbReference type="Pfam" id="PF03721">
    <property type="entry name" value="UDPG_MGDP_dh_N"/>
    <property type="match status" value="1"/>
</dbReference>
<feature type="binding site" evidence="10">
    <location>
        <position position="86"/>
    </location>
    <ligand>
        <name>NAD(+)</name>
        <dbReference type="ChEBI" id="CHEBI:57540"/>
    </ligand>
</feature>
<dbReference type="SUPFAM" id="SSF52413">
    <property type="entry name" value="UDP-glucose/GDP-mannose dehydrogenase C-terminal domain"/>
    <property type="match status" value="1"/>
</dbReference>
<dbReference type="EC" id="1.1.1.22" evidence="3 7"/>
<feature type="binding site" evidence="10">
    <location>
        <position position="331"/>
    </location>
    <ligand>
        <name>NAD(+)</name>
        <dbReference type="ChEBI" id="CHEBI:57540"/>
    </ligand>
</feature>
<evidence type="ECO:0000256" key="5">
    <source>
        <dbReference type="ARBA" id="ARBA00023027"/>
    </source>
</evidence>
<evidence type="ECO:0000256" key="7">
    <source>
        <dbReference type="PIRNR" id="PIRNR000124"/>
    </source>
</evidence>
<accession>A0AAJ0U8D3</accession>
<feature type="binding site" evidence="10">
    <location>
        <position position="30"/>
    </location>
    <ligand>
        <name>NAD(+)</name>
        <dbReference type="ChEBI" id="CHEBI:57540"/>
    </ligand>
</feature>
<evidence type="ECO:0000313" key="12">
    <source>
        <dbReference type="EMBL" id="MBK1706660.1"/>
    </source>
</evidence>
<dbReference type="InterPro" id="IPR036220">
    <property type="entry name" value="UDP-Glc/GDP-Man_DH_C_sf"/>
</dbReference>
<dbReference type="InterPro" id="IPR017476">
    <property type="entry name" value="UDP-Glc/GDP-Man"/>
</dbReference>
<dbReference type="SUPFAM" id="SSF48179">
    <property type="entry name" value="6-phosphogluconate dehydrogenase C-terminal domain-like"/>
    <property type="match status" value="1"/>
</dbReference>
<feature type="binding site" evidence="9">
    <location>
        <position position="324"/>
    </location>
    <ligand>
        <name>substrate</name>
    </ligand>
</feature>
<comment type="similarity">
    <text evidence="2 7">Belongs to the UDP-glucose/GDP-mannose dehydrogenase family.</text>
</comment>
<protein>
    <recommendedName>
        <fullName evidence="3 7">UDP-glucose 6-dehydrogenase</fullName>
        <ecNumber evidence="3 7">1.1.1.22</ecNumber>
    </recommendedName>
</protein>
<evidence type="ECO:0000256" key="9">
    <source>
        <dbReference type="PIRSR" id="PIRSR500134-2"/>
    </source>
</evidence>
<evidence type="ECO:0000256" key="2">
    <source>
        <dbReference type="ARBA" id="ARBA00006601"/>
    </source>
</evidence>
<gene>
    <name evidence="12" type="ORF">CKO40_19445</name>
</gene>
<dbReference type="InterPro" id="IPR008927">
    <property type="entry name" value="6-PGluconate_DH-like_C_sf"/>
</dbReference>
<evidence type="ECO:0000256" key="6">
    <source>
        <dbReference type="ARBA" id="ARBA00047473"/>
    </source>
</evidence>
<feature type="binding site" evidence="9">
    <location>
        <begin position="257"/>
        <end position="261"/>
    </location>
    <ligand>
        <name>substrate</name>
    </ligand>
</feature>
<name>A0AAJ0U8D3_9GAMM</name>
<dbReference type="Gene3D" id="1.20.5.170">
    <property type="match status" value="1"/>
</dbReference>
<dbReference type="InterPro" id="IPR036291">
    <property type="entry name" value="NAD(P)-bd_dom_sf"/>
</dbReference>
<proteinExistence type="inferred from homology"/>
<dbReference type="InterPro" id="IPR001732">
    <property type="entry name" value="UDP-Glc/GDP-Man_DH_N"/>
</dbReference>
<feature type="binding site" evidence="10">
    <location>
        <position position="271"/>
    </location>
    <ligand>
        <name>NAD(+)</name>
        <dbReference type="ChEBI" id="CHEBI:57540"/>
    </ligand>
</feature>
<dbReference type="RefSeq" id="WP_200348125.1">
    <property type="nucleotide sequence ID" value="NZ_NRSJ01000047.1"/>
</dbReference>
<dbReference type="Pfam" id="PF03720">
    <property type="entry name" value="UDPG_MGDP_dh_C"/>
    <property type="match status" value="1"/>
</dbReference>
<evidence type="ECO:0000259" key="11">
    <source>
        <dbReference type="SMART" id="SM00984"/>
    </source>
</evidence>
<reference evidence="12" key="1">
    <citation type="submission" date="2017-08" db="EMBL/GenBank/DDBJ databases">
        <authorList>
            <person name="Imhoff J.F."/>
            <person name="Rahn T."/>
            <person name="Kuenzel S."/>
            <person name="Neulinger S.C."/>
        </authorList>
    </citation>
    <scope>NUCLEOTIDE SEQUENCE</scope>
    <source>
        <strain evidence="12">DSM 11080</strain>
    </source>
</reference>
<keyword evidence="13" id="KW-1185">Reference proteome</keyword>
<dbReference type="PIRSF" id="PIRSF500134">
    <property type="entry name" value="UDPglc_DH_bac"/>
    <property type="match status" value="1"/>
</dbReference>
<comment type="catalytic activity">
    <reaction evidence="6 7">
        <text>UDP-alpha-D-glucose + 2 NAD(+) + H2O = UDP-alpha-D-glucuronate + 2 NADH + 3 H(+)</text>
        <dbReference type="Rhea" id="RHEA:23596"/>
        <dbReference type="ChEBI" id="CHEBI:15377"/>
        <dbReference type="ChEBI" id="CHEBI:15378"/>
        <dbReference type="ChEBI" id="CHEBI:57540"/>
        <dbReference type="ChEBI" id="CHEBI:57945"/>
        <dbReference type="ChEBI" id="CHEBI:58052"/>
        <dbReference type="ChEBI" id="CHEBI:58885"/>
        <dbReference type="EC" id="1.1.1.22"/>
    </reaction>
</comment>
<comment type="pathway">
    <text evidence="1">Nucleotide-sugar biosynthesis; UDP-alpha-D-glucuronate biosynthesis; UDP-alpha-D-glucuronate from UDP-alpha-D-glucose: step 1/1.</text>
</comment>